<organism evidence="1 2">
    <name type="scientific">Aphis craccivora</name>
    <name type="common">Cowpea aphid</name>
    <dbReference type="NCBI Taxonomy" id="307492"/>
    <lineage>
        <taxon>Eukaryota</taxon>
        <taxon>Metazoa</taxon>
        <taxon>Ecdysozoa</taxon>
        <taxon>Arthropoda</taxon>
        <taxon>Hexapoda</taxon>
        <taxon>Insecta</taxon>
        <taxon>Pterygota</taxon>
        <taxon>Neoptera</taxon>
        <taxon>Paraneoptera</taxon>
        <taxon>Hemiptera</taxon>
        <taxon>Sternorrhyncha</taxon>
        <taxon>Aphidomorpha</taxon>
        <taxon>Aphidoidea</taxon>
        <taxon>Aphididae</taxon>
        <taxon>Aphidini</taxon>
        <taxon>Aphis</taxon>
        <taxon>Aphis</taxon>
    </lineage>
</organism>
<dbReference type="Proteomes" id="UP000478052">
    <property type="component" value="Unassembled WGS sequence"/>
</dbReference>
<reference evidence="1 2" key="1">
    <citation type="submission" date="2019-08" db="EMBL/GenBank/DDBJ databases">
        <title>Whole genome of Aphis craccivora.</title>
        <authorList>
            <person name="Voronova N.V."/>
            <person name="Shulinski R.S."/>
            <person name="Bandarenka Y.V."/>
            <person name="Zhorov D.G."/>
            <person name="Warner D."/>
        </authorList>
    </citation>
    <scope>NUCLEOTIDE SEQUENCE [LARGE SCALE GENOMIC DNA]</scope>
    <source>
        <strain evidence="1">180601</strain>
        <tissue evidence="1">Whole Body</tissue>
    </source>
</reference>
<comment type="caution">
    <text evidence="1">The sequence shown here is derived from an EMBL/GenBank/DDBJ whole genome shotgun (WGS) entry which is preliminary data.</text>
</comment>
<evidence type="ECO:0000313" key="1">
    <source>
        <dbReference type="EMBL" id="KAF0691412.1"/>
    </source>
</evidence>
<dbReference type="EMBL" id="VUJU01015975">
    <property type="protein sequence ID" value="KAF0691412.1"/>
    <property type="molecule type" value="Genomic_DNA"/>
</dbReference>
<keyword evidence="2" id="KW-1185">Reference proteome</keyword>
<gene>
    <name evidence="1" type="ORF">FWK35_00033554</name>
</gene>
<accession>A0A6G0VME4</accession>
<sequence>MIHSERSDECFDSTMMYSITSRNNASISNFVGGFRWQSEYSWSCIIKVEIIKELKFWCIQAIKT</sequence>
<evidence type="ECO:0000313" key="2">
    <source>
        <dbReference type="Proteomes" id="UP000478052"/>
    </source>
</evidence>
<proteinExistence type="predicted"/>
<dbReference type="AlphaFoldDB" id="A0A6G0VME4"/>
<protein>
    <submittedName>
        <fullName evidence="1">Uncharacterized protein</fullName>
    </submittedName>
</protein>
<name>A0A6G0VME4_APHCR</name>